<dbReference type="EMBL" id="NAJQ01000158">
    <property type="protein sequence ID" value="TKA76604.1"/>
    <property type="molecule type" value="Genomic_DNA"/>
</dbReference>
<gene>
    <name evidence="1" type="ORF">B0A55_10043</name>
</gene>
<reference evidence="1 2" key="1">
    <citation type="submission" date="2017-03" db="EMBL/GenBank/DDBJ databases">
        <title>Genomes of endolithic fungi from Antarctica.</title>
        <authorList>
            <person name="Coleine C."/>
            <person name="Masonjones S."/>
            <person name="Stajich J.E."/>
        </authorList>
    </citation>
    <scope>NUCLEOTIDE SEQUENCE [LARGE SCALE GENOMIC DNA]</scope>
    <source>
        <strain evidence="1 2">CCFEE 5184</strain>
    </source>
</reference>
<proteinExistence type="predicted"/>
<name>A0A4U0XHP9_9PEZI</name>
<accession>A0A4U0XHP9</accession>
<evidence type="ECO:0000313" key="2">
    <source>
        <dbReference type="Proteomes" id="UP000309340"/>
    </source>
</evidence>
<organism evidence="1 2">
    <name type="scientific">Friedmanniomyces simplex</name>
    <dbReference type="NCBI Taxonomy" id="329884"/>
    <lineage>
        <taxon>Eukaryota</taxon>
        <taxon>Fungi</taxon>
        <taxon>Dikarya</taxon>
        <taxon>Ascomycota</taxon>
        <taxon>Pezizomycotina</taxon>
        <taxon>Dothideomycetes</taxon>
        <taxon>Dothideomycetidae</taxon>
        <taxon>Mycosphaerellales</taxon>
        <taxon>Teratosphaeriaceae</taxon>
        <taxon>Friedmanniomyces</taxon>
    </lineage>
</organism>
<sequence>MLLDSLFDWFNAGYRTVNFFSITRLLLRVLVSQKIAYDKALSSPSASREITDPYDNITVAPESAEVREARLQTANADRVRQLIADWWRGDEARKKVLRKKAKQKKVFHHLDKAIRTGNRYSSAKVKKEVDVKKEVENAHT</sequence>
<dbReference type="AlphaFoldDB" id="A0A4U0XHP9"/>
<comment type="caution">
    <text evidence="1">The sequence shown here is derived from an EMBL/GenBank/DDBJ whole genome shotgun (WGS) entry which is preliminary data.</text>
</comment>
<dbReference type="Proteomes" id="UP000309340">
    <property type="component" value="Unassembled WGS sequence"/>
</dbReference>
<protein>
    <submittedName>
        <fullName evidence="1">Uncharacterized protein</fullName>
    </submittedName>
</protein>
<evidence type="ECO:0000313" key="1">
    <source>
        <dbReference type="EMBL" id="TKA76604.1"/>
    </source>
</evidence>
<keyword evidence="2" id="KW-1185">Reference proteome</keyword>